<keyword evidence="7" id="KW-1185">Reference proteome</keyword>
<name>A0A3R9QX08_9CREN</name>
<dbReference type="EMBL" id="RCOS01000100">
    <property type="protein sequence ID" value="RSN74110.1"/>
    <property type="molecule type" value="Genomic_DNA"/>
</dbReference>
<evidence type="ECO:0000256" key="4">
    <source>
        <dbReference type="ARBA" id="ARBA00023027"/>
    </source>
</evidence>
<evidence type="ECO:0000256" key="5">
    <source>
        <dbReference type="ARBA" id="ARBA00023244"/>
    </source>
</evidence>
<dbReference type="SUPFAM" id="SSF51735">
    <property type="entry name" value="NAD(P)-binding Rossmann-fold domains"/>
    <property type="match status" value="1"/>
</dbReference>
<dbReference type="UniPathway" id="UPA00262">
    <property type="reaction ID" value="UER00222"/>
</dbReference>
<dbReference type="GO" id="GO:0043115">
    <property type="term" value="F:precorrin-2 dehydrogenase activity"/>
    <property type="evidence" value="ECO:0007669"/>
    <property type="project" value="UniProtKB-EC"/>
</dbReference>
<keyword evidence="4" id="KW-0520">NAD</keyword>
<dbReference type="Proteomes" id="UP000277582">
    <property type="component" value="Unassembled WGS sequence"/>
</dbReference>
<comment type="pathway">
    <text evidence="1">Porphyrin-containing compound metabolism; siroheme biosynthesis; sirohydrochlorin from precorrin-2: step 1/1.</text>
</comment>
<dbReference type="AlphaFoldDB" id="A0A3R9QX08"/>
<sequence>MRIPMFIEMNGFRVLVVGGGEEGTKKARRFSEHGAEVRVMSMDFTDQLLEMERSGRVKLIRGNACDRNLLEKLIEESDLVVYTIGDRPDIERAVEEIAKRKRKLLNLATDADRTQVVMPIEERAGDIRIAVTSEGKSTLVVKEAAERVANFLREQRDIMAMLEVMGHLKKYMKERKIPFDKRMEVYRSAFRDEKLRELALTDINRAIKYAESLAHC</sequence>
<keyword evidence="5" id="KW-0627">Porphyrin biosynthesis</keyword>
<gene>
    <name evidence="6" type="ORF">D6D85_08715</name>
</gene>
<dbReference type="Gene3D" id="3.40.50.720">
    <property type="entry name" value="NAD(P)-binding Rossmann-like Domain"/>
    <property type="match status" value="1"/>
</dbReference>
<evidence type="ECO:0000256" key="1">
    <source>
        <dbReference type="ARBA" id="ARBA00005010"/>
    </source>
</evidence>
<dbReference type="InterPro" id="IPR036291">
    <property type="entry name" value="NAD(P)-bd_dom_sf"/>
</dbReference>
<keyword evidence="3" id="KW-0560">Oxidoreductase</keyword>
<dbReference type="Pfam" id="PF13241">
    <property type="entry name" value="NAD_binding_7"/>
    <property type="match status" value="1"/>
</dbReference>
<dbReference type="PANTHER" id="PTHR35330">
    <property type="entry name" value="SIROHEME BIOSYNTHESIS PROTEIN MET8"/>
    <property type="match status" value="1"/>
</dbReference>
<protein>
    <recommendedName>
        <fullName evidence="2">precorrin-2 dehydrogenase</fullName>
        <ecNumber evidence="2">1.3.1.76</ecNumber>
    </recommendedName>
</protein>
<evidence type="ECO:0000256" key="2">
    <source>
        <dbReference type="ARBA" id="ARBA00012400"/>
    </source>
</evidence>
<evidence type="ECO:0000256" key="3">
    <source>
        <dbReference type="ARBA" id="ARBA00023002"/>
    </source>
</evidence>
<proteinExistence type="predicted"/>
<evidence type="ECO:0000313" key="6">
    <source>
        <dbReference type="EMBL" id="RSN74110.1"/>
    </source>
</evidence>
<organism evidence="6 7">
    <name type="scientific">Candidatus Methanodesulfokora washburnensis</name>
    <dbReference type="NCBI Taxonomy" id="2478471"/>
    <lineage>
        <taxon>Archaea</taxon>
        <taxon>Thermoproteota</taxon>
        <taxon>Candidatus Korarchaeia</taxon>
        <taxon>Candidatus Korarchaeia incertae sedis</taxon>
        <taxon>Candidatus Methanodesulfokora</taxon>
    </lineage>
</organism>
<dbReference type="SUPFAM" id="SSF75615">
    <property type="entry name" value="Siroheme synthase middle domains-like"/>
    <property type="match status" value="1"/>
</dbReference>
<reference evidence="6 7" key="1">
    <citation type="submission" date="2018-10" db="EMBL/GenBank/DDBJ databases">
        <title>Co-occurring genomic capacity for anaerobic methane metabolism and dissimilatory sulfite reduction discovered in the Korarchaeota.</title>
        <authorList>
            <person name="Mckay L.J."/>
            <person name="Dlakic M."/>
            <person name="Fields M.W."/>
            <person name="Delmont T.O."/>
            <person name="Eren A.M."/>
            <person name="Jay Z.J."/>
            <person name="Klingelsmith K.B."/>
            <person name="Rusch D.B."/>
            <person name="Inskeep W.P."/>
        </authorList>
    </citation>
    <scope>NUCLEOTIDE SEQUENCE [LARGE SCALE GENOMIC DNA]</scope>
    <source>
        <strain evidence="6 7">MDKW</strain>
    </source>
</reference>
<dbReference type="EC" id="1.3.1.76" evidence="2"/>
<dbReference type="GO" id="GO:0004325">
    <property type="term" value="F:ferrochelatase activity"/>
    <property type="evidence" value="ECO:0007669"/>
    <property type="project" value="InterPro"/>
</dbReference>
<dbReference type="RefSeq" id="WP_125671611.1">
    <property type="nucleotide sequence ID" value="NZ_RCOS01000100.1"/>
</dbReference>
<dbReference type="PANTHER" id="PTHR35330:SF1">
    <property type="entry name" value="SIROHEME BIOSYNTHESIS PROTEIN MET8"/>
    <property type="match status" value="1"/>
</dbReference>
<dbReference type="GO" id="GO:0019354">
    <property type="term" value="P:siroheme biosynthetic process"/>
    <property type="evidence" value="ECO:0007669"/>
    <property type="project" value="UniProtKB-UniPathway"/>
</dbReference>
<comment type="caution">
    <text evidence="6">The sequence shown here is derived from an EMBL/GenBank/DDBJ whole genome shotgun (WGS) entry which is preliminary data.</text>
</comment>
<accession>A0A3R9QX08</accession>
<evidence type="ECO:0000313" key="7">
    <source>
        <dbReference type="Proteomes" id="UP000277582"/>
    </source>
</evidence>
<dbReference type="InterPro" id="IPR028161">
    <property type="entry name" value="Met8-like"/>
</dbReference>
<dbReference type="OrthoDB" id="10510at2157"/>